<reference evidence="1 2" key="1">
    <citation type="submission" date="2017-04" db="EMBL/GenBank/DDBJ databases">
        <authorList>
            <person name="Afonso C.L."/>
            <person name="Miller P.J."/>
            <person name="Scott M.A."/>
            <person name="Spackman E."/>
            <person name="Goraichik I."/>
            <person name="Dimitrov K.M."/>
            <person name="Suarez D.L."/>
            <person name="Swayne D.E."/>
        </authorList>
    </citation>
    <scope>NUCLEOTIDE SEQUENCE [LARGE SCALE GENOMIC DNA]</scope>
    <source>
        <strain evidence="1 2">CGMCC 1.10972</strain>
    </source>
</reference>
<dbReference type="AlphaFoldDB" id="A0A1W2DM81"/>
<dbReference type="EMBL" id="FWXR01000016">
    <property type="protein sequence ID" value="SMC98493.1"/>
    <property type="molecule type" value="Genomic_DNA"/>
</dbReference>
<dbReference type="STRING" id="937218.SAMN06297251_11629"/>
<keyword evidence="2" id="KW-1185">Reference proteome</keyword>
<gene>
    <name evidence="1" type="ORF">SAMN06297251_11629</name>
</gene>
<protein>
    <submittedName>
        <fullName evidence="1">Uncharacterized protein</fullName>
    </submittedName>
</protein>
<accession>A0A1W2DM81</accession>
<proteinExistence type="predicted"/>
<dbReference type="RefSeq" id="WP_084411448.1">
    <property type="nucleotide sequence ID" value="NZ_FWXR01000016.1"/>
</dbReference>
<dbReference type="OrthoDB" id="9905865at2"/>
<dbReference type="Proteomes" id="UP000192656">
    <property type="component" value="Unassembled WGS sequence"/>
</dbReference>
<evidence type="ECO:0000313" key="2">
    <source>
        <dbReference type="Proteomes" id="UP000192656"/>
    </source>
</evidence>
<sequence length="66" mass="7145">MDMPLTLTAEEAVLLDHLFRHGPRQTEGNPAALGLVEKGLARWADASGTIEITEEGRGPSGIYRID</sequence>
<organism evidence="1 2">
    <name type="scientific">Fulvimarina manganoxydans</name>
    <dbReference type="NCBI Taxonomy" id="937218"/>
    <lineage>
        <taxon>Bacteria</taxon>
        <taxon>Pseudomonadati</taxon>
        <taxon>Pseudomonadota</taxon>
        <taxon>Alphaproteobacteria</taxon>
        <taxon>Hyphomicrobiales</taxon>
        <taxon>Aurantimonadaceae</taxon>
        <taxon>Fulvimarina</taxon>
    </lineage>
</organism>
<evidence type="ECO:0000313" key="1">
    <source>
        <dbReference type="EMBL" id="SMC98493.1"/>
    </source>
</evidence>
<name>A0A1W2DM81_9HYPH</name>